<sequence length="151" mass="16186">MEPPWPPQNLNVLNATDEGADESGAKSHVHHSLSSLFVSQEGDAAAVEASASEVCSHIDELQALLQMHVLRGNPEDVSMSGDPKVVSMSGEAQMIAAYVKELQKDVVEASFGQGGGQVLCMYSQKEILFLEAALHPIKEDEASRSQLAINK</sequence>
<dbReference type="AlphaFoldDB" id="A0A9D4UB55"/>
<reference evidence="2" key="1">
    <citation type="submission" date="2021-01" db="EMBL/GenBank/DDBJ databases">
        <title>Adiantum capillus-veneris genome.</title>
        <authorList>
            <person name="Fang Y."/>
            <person name="Liao Q."/>
        </authorList>
    </citation>
    <scope>NUCLEOTIDE SEQUENCE</scope>
    <source>
        <strain evidence="2">H3</strain>
        <tissue evidence="2">Leaf</tissue>
    </source>
</reference>
<evidence type="ECO:0000313" key="3">
    <source>
        <dbReference type="Proteomes" id="UP000886520"/>
    </source>
</evidence>
<dbReference type="EMBL" id="JABFUD020000019">
    <property type="protein sequence ID" value="KAI5064791.1"/>
    <property type="molecule type" value="Genomic_DNA"/>
</dbReference>
<gene>
    <name evidence="2" type="ORF">GOP47_0019486</name>
</gene>
<accession>A0A9D4UB55</accession>
<name>A0A9D4UB55_ADICA</name>
<evidence type="ECO:0000256" key="1">
    <source>
        <dbReference type="SAM" id="MobiDB-lite"/>
    </source>
</evidence>
<proteinExistence type="predicted"/>
<feature type="region of interest" description="Disordered" evidence="1">
    <location>
        <begin position="1"/>
        <end position="26"/>
    </location>
</feature>
<keyword evidence="3" id="KW-1185">Reference proteome</keyword>
<protein>
    <submittedName>
        <fullName evidence="2">Uncharacterized protein</fullName>
    </submittedName>
</protein>
<organism evidence="2 3">
    <name type="scientific">Adiantum capillus-veneris</name>
    <name type="common">Maidenhair fern</name>
    <dbReference type="NCBI Taxonomy" id="13818"/>
    <lineage>
        <taxon>Eukaryota</taxon>
        <taxon>Viridiplantae</taxon>
        <taxon>Streptophyta</taxon>
        <taxon>Embryophyta</taxon>
        <taxon>Tracheophyta</taxon>
        <taxon>Polypodiopsida</taxon>
        <taxon>Polypodiidae</taxon>
        <taxon>Polypodiales</taxon>
        <taxon>Pteridineae</taxon>
        <taxon>Pteridaceae</taxon>
        <taxon>Vittarioideae</taxon>
        <taxon>Adiantum</taxon>
    </lineage>
</organism>
<evidence type="ECO:0000313" key="2">
    <source>
        <dbReference type="EMBL" id="KAI5064791.1"/>
    </source>
</evidence>
<dbReference type="Proteomes" id="UP000886520">
    <property type="component" value="Chromosome 19"/>
</dbReference>
<comment type="caution">
    <text evidence="2">The sequence shown here is derived from an EMBL/GenBank/DDBJ whole genome shotgun (WGS) entry which is preliminary data.</text>
</comment>